<proteinExistence type="inferred from homology"/>
<protein>
    <recommendedName>
        <fullName evidence="6">Lipoprotein</fullName>
    </recommendedName>
</protein>
<evidence type="ECO:0000256" key="7">
    <source>
        <dbReference type="SAM" id="SignalP"/>
    </source>
</evidence>
<sequence length="266" mass="28248">MKRIVFLAASVLIAGLILSGPAVAGTLVVGATPLPHSELLELVRGDLAEKGVDLKIVEFTDYVRPNMALDEGSLDANFFQHLPYLEGFARDHRLDLVSAGSVHVEPLGLYSEKHGSVNELPDGSVIAIPSDSVNGGRALLLLQSEGLISLSDSAGLEATEFDVEDNPKNLRFRPIESAQLPRVLPDVDGAVINGNYAMEAGLKPTEDALLLEGADSPYANIVAVRADDADRKDVKALVEALQSDKVRDFILENYGGGVVPAFGPGK</sequence>
<evidence type="ECO:0000256" key="6">
    <source>
        <dbReference type="PIRNR" id="PIRNR002854"/>
    </source>
</evidence>
<dbReference type="Gene3D" id="3.40.190.10">
    <property type="entry name" value="Periplasmic binding protein-like II"/>
    <property type="match status" value="2"/>
</dbReference>
<dbReference type="PIRSF" id="PIRSF002854">
    <property type="entry name" value="MetQ"/>
    <property type="match status" value="1"/>
</dbReference>
<evidence type="ECO:0000256" key="2">
    <source>
        <dbReference type="ARBA" id="ARBA00022729"/>
    </source>
</evidence>
<dbReference type="CDD" id="cd13597">
    <property type="entry name" value="PBP2_lipoprotein_Tp32"/>
    <property type="match status" value="1"/>
</dbReference>
<name>A0ABS9EPJ9_9BACT</name>
<evidence type="ECO:0000313" key="9">
    <source>
        <dbReference type="Proteomes" id="UP001200430"/>
    </source>
</evidence>
<comment type="caution">
    <text evidence="8">The sequence shown here is derived from an EMBL/GenBank/DDBJ whole genome shotgun (WGS) entry which is preliminary data.</text>
</comment>
<dbReference type="SUPFAM" id="SSF53850">
    <property type="entry name" value="Periplasmic binding protein-like II"/>
    <property type="match status" value="1"/>
</dbReference>
<feature type="chain" id="PRO_5046309244" description="Lipoprotein" evidence="7">
    <location>
        <begin position="25"/>
        <end position="266"/>
    </location>
</feature>
<comment type="subcellular location">
    <subcellularLocation>
        <location evidence="1">Membrane</location>
        <topology evidence="1">Lipid-anchor</topology>
    </subcellularLocation>
</comment>
<feature type="signal peptide" evidence="7">
    <location>
        <begin position="1"/>
        <end position="24"/>
    </location>
</feature>
<evidence type="ECO:0000256" key="5">
    <source>
        <dbReference type="ARBA" id="ARBA00023288"/>
    </source>
</evidence>
<gene>
    <name evidence="8" type="ORF">L2W38_09905</name>
</gene>
<keyword evidence="9" id="KW-1185">Reference proteome</keyword>
<evidence type="ECO:0000256" key="1">
    <source>
        <dbReference type="ARBA" id="ARBA00004635"/>
    </source>
</evidence>
<keyword evidence="2 7" id="KW-0732">Signal</keyword>
<reference evidence="8 9" key="1">
    <citation type="submission" date="2022-01" db="EMBL/GenBank/DDBJ databases">
        <title>Dethiosulfovibrio faecalis sp. nov., a novel proteolytic, non-sulfur-reducing bacterium isolated from a marine aquaculture solid waste bioreactor.</title>
        <authorList>
            <person name="Grabowski S."/>
            <person name="Apolinario E."/>
            <person name="Schneider N."/>
            <person name="Marshall C.W."/>
            <person name="Sowers K.R."/>
        </authorList>
    </citation>
    <scope>NUCLEOTIDE SEQUENCE [LARGE SCALE GENOMIC DNA]</scope>
    <source>
        <strain evidence="8 9">DSM 12537</strain>
    </source>
</reference>
<evidence type="ECO:0000256" key="4">
    <source>
        <dbReference type="ARBA" id="ARBA00023139"/>
    </source>
</evidence>
<dbReference type="PANTHER" id="PTHR30429">
    <property type="entry name" value="D-METHIONINE-BINDING LIPOPROTEIN METQ"/>
    <property type="match status" value="1"/>
</dbReference>
<dbReference type="Pfam" id="PF03180">
    <property type="entry name" value="Lipoprotein_9"/>
    <property type="match status" value="1"/>
</dbReference>
<keyword evidence="3" id="KW-0472">Membrane</keyword>
<keyword evidence="4" id="KW-0564">Palmitate</keyword>
<dbReference type="PANTHER" id="PTHR30429:SF0">
    <property type="entry name" value="METHIONINE-BINDING LIPOPROTEIN METQ"/>
    <property type="match status" value="1"/>
</dbReference>
<dbReference type="InterPro" id="IPR004872">
    <property type="entry name" value="Lipoprotein_NlpA"/>
</dbReference>
<keyword evidence="5 6" id="KW-0449">Lipoprotein</keyword>
<evidence type="ECO:0000256" key="3">
    <source>
        <dbReference type="ARBA" id="ARBA00023136"/>
    </source>
</evidence>
<comment type="similarity">
    <text evidence="6">Belongs to the nlpA lipoprotein family.</text>
</comment>
<dbReference type="Proteomes" id="UP001200430">
    <property type="component" value="Unassembled WGS sequence"/>
</dbReference>
<dbReference type="EMBL" id="JAKGUD010000011">
    <property type="protein sequence ID" value="MCF4143125.1"/>
    <property type="molecule type" value="Genomic_DNA"/>
</dbReference>
<organism evidence="8 9">
    <name type="scientific">Dethiosulfovibrio marinus</name>
    <dbReference type="NCBI Taxonomy" id="133532"/>
    <lineage>
        <taxon>Bacteria</taxon>
        <taxon>Thermotogati</taxon>
        <taxon>Synergistota</taxon>
        <taxon>Synergistia</taxon>
        <taxon>Synergistales</taxon>
        <taxon>Dethiosulfovibrionaceae</taxon>
        <taxon>Dethiosulfovibrio</taxon>
    </lineage>
</organism>
<accession>A0ABS9EPJ9</accession>
<dbReference type="RefSeq" id="WP_236099830.1">
    <property type="nucleotide sequence ID" value="NZ_JAKGUD010000011.1"/>
</dbReference>
<evidence type="ECO:0000313" key="8">
    <source>
        <dbReference type="EMBL" id="MCF4143125.1"/>
    </source>
</evidence>